<dbReference type="Gene3D" id="3.10.350.10">
    <property type="entry name" value="LysM domain"/>
    <property type="match status" value="2"/>
</dbReference>
<name>K9B485_9STAP</name>
<dbReference type="EMBL" id="AMSQ01000006">
    <property type="protein sequence ID" value="EKU48610.1"/>
    <property type="molecule type" value="Genomic_DNA"/>
</dbReference>
<dbReference type="AlphaFoldDB" id="K9B485"/>
<accession>K9B485</accession>
<dbReference type="RefSeq" id="WP_009383187.1">
    <property type="nucleotide sequence ID" value="NZ_AMSQ01000006.1"/>
</dbReference>
<organism evidence="7 8">
    <name type="scientific">Staphylococcus massiliensis S46</name>
    <dbReference type="NCBI Taxonomy" id="1229783"/>
    <lineage>
        <taxon>Bacteria</taxon>
        <taxon>Bacillati</taxon>
        <taxon>Bacillota</taxon>
        <taxon>Bacilli</taxon>
        <taxon>Bacillales</taxon>
        <taxon>Staphylococcaceae</taxon>
        <taxon>Staphylococcus</taxon>
    </lineage>
</organism>
<evidence type="ECO:0000256" key="3">
    <source>
        <dbReference type="ARBA" id="ARBA00023316"/>
    </source>
</evidence>
<dbReference type="InterPro" id="IPR007921">
    <property type="entry name" value="CHAP_dom"/>
</dbReference>
<keyword evidence="1" id="KW-0732">Signal</keyword>
<dbReference type="PATRIC" id="fig|1229783.3.peg.1084"/>
<comment type="caution">
    <text evidence="7">The sequence shown here is derived from an EMBL/GenBank/DDBJ whole genome shotgun (WGS) entry which is preliminary data.</text>
</comment>
<protein>
    <submittedName>
        <fullName evidence="7">Putative peptidoglycan hydrolase</fullName>
    </submittedName>
</protein>
<dbReference type="PROSITE" id="PS50911">
    <property type="entry name" value="CHAP"/>
    <property type="match status" value="1"/>
</dbReference>
<dbReference type="GO" id="GO:0071555">
    <property type="term" value="P:cell wall organization"/>
    <property type="evidence" value="ECO:0007669"/>
    <property type="project" value="UniProtKB-KW"/>
</dbReference>
<evidence type="ECO:0000256" key="4">
    <source>
        <dbReference type="SAM" id="MobiDB-lite"/>
    </source>
</evidence>
<dbReference type="PANTHER" id="PTHR33734:SF22">
    <property type="entry name" value="MEMBRANE-BOUND LYTIC MUREIN TRANSGLYCOSYLASE D"/>
    <property type="match status" value="1"/>
</dbReference>
<dbReference type="InterPro" id="IPR038765">
    <property type="entry name" value="Papain-like_cys_pep_sf"/>
</dbReference>
<dbReference type="GO" id="GO:0016787">
    <property type="term" value="F:hydrolase activity"/>
    <property type="evidence" value="ECO:0007669"/>
    <property type="project" value="UniProtKB-KW"/>
</dbReference>
<dbReference type="Proteomes" id="UP000009885">
    <property type="component" value="Unassembled WGS sequence"/>
</dbReference>
<evidence type="ECO:0000313" key="8">
    <source>
        <dbReference type="Proteomes" id="UP000009885"/>
    </source>
</evidence>
<gene>
    <name evidence="7" type="ORF">C273_05365</name>
</gene>
<dbReference type="SMART" id="SM00257">
    <property type="entry name" value="LysM"/>
    <property type="match status" value="2"/>
</dbReference>
<dbReference type="SUPFAM" id="SSF54001">
    <property type="entry name" value="Cysteine proteinases"/>
    <property type="match status" value="1"/>
</dbReference>
<proteinExistence type="predicted"/>
<dbReference type="OrthoDB" id="9813368at2"/>
<dbReference type="Gene3D" id="3.90.1720.10">
    <property type="entry name" value="endopeptidase domain like (from Nostoc punctiforme)"/>
    <property type="match status" value="1"/>
</dbReference>
<dbReference type="InterPro" id="IPR018392">
    <property type="entry name" value="LysM"/>
</dbReference>
<dbReference type="SUPFAM" id="SSF54106">
    <property type="entry name" value="LysM domain"/>
    <property type="match status" value="2"/>
</dbReference>
<dbReference type="InterPro" id="IPR036779">
    <property type="entry name" value="LysM_dom_sf"/>
</dbReference>
<dbReference type="Pfam" id="PF05257">
    <property type="entry name" value="CHAP"/>
    <property type="match status" value="1"/>
</dbReference>
<reference evidence="7 8" key="1">
    <citation type="journal article" date="2013" name="Genome Announc.">
        <title>Genome Sequence of Staphylococcus massiliensis Strain S46, Isolated from the Surface of Healthy Human Skin.</title>
        <authorList>
            <person name="Srivastav R."/>
            <person name="Singh A."/>
            <person name="Jangir P.K."/>
            <person name="Kumari C."/>
            <person name="Muduli S."/>
            <person name="Sharma R."/>
        </authorList>
    </citation>
    <scope>NUCLEOTIDE SEQUENCE [LARGE SCALE GENOMIC DNA]</scope>
    <source>
        <strain evidence="7 8">S46</strain>
    </source>
</reference>
<dbReference type="PROSITE" id="PS51782">
    <property type="entry name" value="LYSM"/>
    <property type="match status" value="2"/>
</dbReference>
<keyword evidence="2 7" id="KW-0378">Hydrolase</keyword>
<feature type="domain" description="LysM" evidence="6">
    <location>
        <begin position="93"/>
        <end position="136"/>
    </location>
</feature>
<feature type="compositionally biased region" description="Low complexity" evidence="4">
    <location>
        <begin position="142"/>
        <end position="152"/>
    </location>
</feature>
<evidence type="ECO:0000259" key="5">
    <source>
        <dbReference type="PROSITE" id="PS50911"/>
    </source>
</evidence>
<dbReference type="STRING" id="1229783.C273_05365"/>
<dbReference type="eggNOG" id="COG1388">
    <property type="taxonomic scope" value="Bacteria"/>
</dbReference>
<feature type="region of interest" description="Disordered" evidence="4">
    <location>
        <begin position="135"/>
        <end position="175"/>
    </location>
</feature>
<feature type="domain" description="LysM" evidence="6">
    <location>
        <begin position="27"/>
        <end position="70"/>
    </location>
</feature>
<sequence>MKKLAFSVTMASGAAALLSQQESDASTQHTVESGESLWTIAQKYNTTADSIKQENNLTSNMLFPGQVITVGGESSQGTGNTTTTNETTSQGGSTHTVLNGESLQIIANQYGVSAQDIISENNLNGYLIHPGQELTIPGSGSTNTNTNTNTDTNDTELPGNETGSNGDESEHTNGGYETPIFNHQNLYTWGQCTWHVFNRRAQTGKPISTYWWNADHWAGAAQQDGYTVDNNPEVGSIMQNFEGPVGHVAYVERVNPDGSLLISEMNYHTPPGVVDYRTIPASEVASNSYIH</sequence>
<dbReference type="Pfam" id="PF01476">
    <property type="entry name" value="LysM"/>
    <property type="match status" value="2"/>
</dbReference>
<dbReference type="PANTHER" id="PTHR33734">
    <property type="entry name" value="LYSM DOMAIN-CONTAINING GPI-ANCHORED PROTEIN 2"/>
    <property type="match status" value="1"/>
</dbReference>
<evidence type="ECO:0000256" key="2">
    <source>
        <dbReference type="ARBA" id="ARBA00022801"/>
    </source>
</evidence>
<keyword evidence="8" id="KW-1185">Reference proteome</keyword>
<dbReference type="eggNOG" id="COG3942">
    <property type="taxonomic scope" value="Bacteria"/>
</dbReference>
<feature type="domain" description="Peptidase C51" evidence="5">
    <location>
        <begin position="167"/>
        <end position="291"/>
    </location>
</feature>
<evidence type="ECO:0000259" key="6">
    <source>
        <dbReference type="PROSITE" id="PS51782"/>
    </source>
</evidence>
<evidence type="ECO:0000313" key="7">
    <source>
        <dbReference type="EMBL" id="EKU48610.1"/>
    </source>
</evidence>
<dbReference type="CDD" id="cd00118">
    <property type="entry name" value="LysM"/>
    <property type="match status" value="2"/>
</dbReference>
<evidence type="ECO:0000256" key="1">
    <source>
        <dbReference type="ARBA" id="ARBA00022729"/>
    </source>
</evidence>
<dbReference type="GO" id="GO:0008932">
    <property type="term" value="F:lytic endotransglycosylase activity"/>
    <property type="evidence" value="ECO:0007669"/>
    <property type="project" value="TreeGrafter"/>
</dbReference>
<keyword evidence="3" id="KW-0961">Cell wall biogenesis/degradation</keyword>
<feature type="region of interest" description="Disordered" evidence="4">
    <location>
        <begin position="72"/>
        <end position="94"/>
    </location>
</feature>